<gene>
    <name evidence="1" type="ORF">SAMN05660750_03366</name>
</gene>
<dbReference type="EMBL" id="FUYX01000009">
    <property type="protein sequence ID" value="SKB97394.1"/>
    <property type="molecule type" value="Genomic_DNA"/>
</dbReference>
<sequence>MKAVIPFRWNGDTMVPLPGFQRRCDAEFVCGEVYNLEAIEQRSAKSHAHFFASVNEAWQTLPENLVEQFPTSEHLRKWSLIRAGYAEHRNIVAASKAEAQRLAAFVKPMDSYAVVTVRDSVVTVYTAESQSMKAMGKQRFQESKDAVLSLLAAMIGTDPVELGRAAA</sequence>
<protein>
    <submittedName>
        <fullName evidence="1">Uncharacterized protein</fullName>
    </submittedName>
</protein>
<evidence type="ECO:0000313" key="1">
    <source>
        <dbReference type="EMBL" id="SKB97394.1"/>
    </source>
</evidence>
<evidence type="ECO:0000313" key="2">
    <source>
        <dbReference type="Proteomes" id="UP000190130"/>
    </source>
</evidence>
<accession>A0A1T5FMG4</accession>
<organism evidence="1 2">
    <name type="scientific">Bosea thiooxidans</name>
    <dbReference type="NCBI Taxonomy" id="53254"/>
    <lineage>
        <taxon>Bacteria</taxon>
        <taxon>Pseudomonadati</taxon>
        <taxon>Pseudomonadota</taxon>
        <taxon>Alphaproteobacteria</taxon>
        <taxon>Hyphomicrobiales</taxon>
        <taxon>Boseaceae</taxon>
        <taxon>Bosea</taxon>
    </lineage>
</organism>
<reference evidence="1 2" key="1">
    <citation type="submission" date="2017-02" db="EMBL/GenBank/DDBJ databases">
        <authorList>
            <person name="Peterson S.W."/>
        </authorList>
    </citation>
    <scope>NUCLEOTIDE SEQUENCE [LARGE SCALE GENOMIC DNA]</scope>
    <source>
        <strain evidence="1 2">DSM 9653</strain>
    </source>
</reference>
<dbReference type="OrthoDB" id="8163630at2"/>
<dbReference type="Proteomes" id="UP000190130">
    <property type="component" value="Unassembled WGS sequence"/>
</dbReference>
<dbReference type="RefSeq" id="WP_139384436.1">
    <property type="nucleotide sequence ID" value="NZ_FUYX01000009.1"/>
</dbReference>
<name>A0A1T5FMG4_9HYPH</name>
<proteinExistence type="predicted"/>
<dbReference type="AlphaFoldDB" id="A0A1T5FMG4"/>